<feature type="region of interest" description="Disordered" evidence="1">
    <location>
        <begin position="93"/>
        <end position="115"/>
    </location>
</feature>
<feature type="non-terminal residue" evidence="2">
    <location>
        <position position="1"/>
    </location>
</feature>
<sequence length="115" mass="12964">KLEKYNAKLRKTGQPEVANVLELKQLLEARKKFRENLGIPEEIPPLMSAIGIRMVLWKLVSRNELVIKTPRNDDIATVNTFPGNVFRFPLSTSDHVKSGNSIDPSGKSEKECYLG</sequence>
<feature type="compositionally biased region" description="Polar residues" evidence="1">
    <location>
        <begin position="93"/>
        <end position="103"/>
    </location>
</feature>
<feature type="non-terminal residue" evidence="2">
    <location>
        <position position="115"/>
    </location>
</feature>
<gene>
    <name evidence="2" type="ORF">AFUS01_LOCUS36228</name>
</gene>
<organism evidence="2 3">
    <name type="scientific">Allacma fusca</name>
    <dbReference type="NCBI Taxonomy" id="39272"/>
    <lineage>
        <taxon>Eukaryota</taxon>
        <taxon>Metazoa</taxon>
        <taxon>Ecdysozoa</taxon>
        <taxon>Arthropoda</taxon>
        <taxon>Hexapoda</taxon>
        <taxon>Collembola</taxon>
        <taxon>Symphypleona</taxon>
        <taxon>Sminthuridae</taxon>
        <taxon>Allacma</taxon>
    </lineage>
</organism>
<name>A0A8J2LPF3_9HEXA</name>
<evidence type="ECO:0000313" key="2">
    <source>
        <dbReference type="EMBL" id="CAG7826160.1"/>
    </source>
</evidence>
<dbReference type="Proteomes" id="UP000708208">
    <property type="component" value="Unassembled WGS sequence"/>
</dbReference>
<keyword evidence="3" id="KW-1185">Reference proteome</keyword>
<evidence type="ECO:0000256" key="1">
    <source>
        <dbReference type="SAM" id="MobiDB-lite"/>
    </source>
</evidence>
<evidence type="ECO:0000313" key="3">
    <source>
        <dbReference type="Proteomes" id="UP000708208"/>
    </source>
</evidence>
<reference evidence="2" key="1">
    <citation type="submission" date="2021-06" db="EMBL/GenBank/DDBJ databases">
        <authorList>
            <person name="Hodson N. C."/>
            <person name="Mongue J. A."/>
            <person name="Jaron S. K."/>
        </authorList>
    </citation>
    <scope>NUCLEOTIDE SEQUENCE</scope>
</reference>
<comment type="caution">
    <text evidence="2">The sequence shown here is derived from an EMBL/GenBank/DDBJ whole genome shotgun (WGS) entry which is preliminary data.</text>
</comment>
<protein>
    <submittedName>
        <fullName evidence="2">Uncharacterized protein</fullName>
    </submittedName>
</protein>
<dbReference type="EMBL" id="CAJVCH010538813">
    <property type="protein sequence ID" value="CAG7826160.1"/>
    <property type="molecule type" value="Genomic_DNA"/>
</dbReference>
<dbReference type="AlphaFoldDB" id="A0A8J2LPF3"/>
<feature type="compositionally biased region" description="Basic and acidic residues" evidence="1">
    <location>
        <begin position="106"/>
        <end position="115"/>
    </location>
</feature>
<accession>A0A8J2LPF3</accession>
<proteinExistence type="predicted"/>